<accession>A0A8H9HBI8</accession>
<dbReference type="CDD" id="cd03801">
    <property type="entry name" value="GT4_PimA-like"/>
    <property type="match status" value="1"/>
</dbReference>
<sequence length="369" mass="39160">MRVALVINTYPPRLGGLENHVSSLARGLRDLGHEVWVLTLSDAPGLRDDDGVRVLTGRGYLPIAEVISFPRVGTTRRVARFLRENRIDIVSTHTRFFPMSLVGLRAARMAGIPVIHTEHGSGFVATPSPIILAGSRAVDLAMGRYVLRRADRVLAISAQSAAFVKRLGGVDAEVFHNAIPAPEPHRAPEDRPGHLVFVGRVVAGKGWEAFLSSVAALRGRGIDVDGELLGAGAELEAARAMARELGIDDAVSIPGRVPPSQVGRALAGSTLVNPTVLSEGFQTTLLEAIAGSGRVVTYEVPGARILADEGAPVVVTGERSAESLTDALATMLAAPPAPAPSGLIEQWTWPVRSRQYAGILAEVLRDHRA</sequence>
<dbReference type="PANTHER" id="PTHR45947:SF3">
    <property type="entry name" value="SULFOQUINOVOSYL TRANSFERASE SQD2"/>
    <property type="match status" value="1"/>
</dbReference>
<dbReference type="GO" id="GO:1901137">
    <property type="term" value="P:carbohydrate derivative biosynthetic process"/>
    <property type="evidence" value="ECO:0007669"/>
    <property type="project" value="UniProtKB-ARBA"/>
</dbReference>
<dbReference type="InterPro" id="IPR001296">
    <property type="entry name" value="Glyco_trans_1"/>
</dbReference>
<dbReference type="PANTHER" id="PTHR45947">
    <property type="entry name" value="SULFOQUINOVOSYL TRANSFERASE SQD2"/>
    <property type="match status" value="1"/>
</dbReference>
<dbReference type="RefSeq" id="WP_080462016.1">
    <property type="nucleotide sequence ID" value="NZ_BMNJ01000002.1"/>
</dbReference>
<dbReference type="SUPFAM" id="SSF53756">
    <property type="entry name" value="UDP-Glycosyltransferase/glycogen phosphorylase"/>
    <property type="match status" value="1"/>
</dbReference>
<evidence type="ECO:0000256" key="2">
    <source>
        <dbReference type="ARBA" id="ARBA00022679"/>
    </source>
</evidence>
<comment type="caution">
    <text evidence="5">The sequence shown here is derived from an EMBL/GenBank/DDBJ whole genome shotgun (WGS) entry which is preliminary data.</text>
</comment>
<dbReference type="GO" id="GO:0016757">
    <property type="term" value="F:glycosyltransferase activity"/>
    <property type="evidence" value="ECO:0007669"/>
    <property type="project" value="UniProtKB-KW"/>
</dbReference>
<keyword evidence="2" id="KW-0808">Transferase</keyword>
<evidence type="ECO:0000259" key="3">
    <source>
        <dbReference type="Pfam" id="PF00534"/>
    </source>
</evidence>
<evidence type="ECO:0000256" key="1">
    <source>
        <dbReference type="ARBA" id="ARBA00022676"/>
    </source>
</evidence>
<dbReference type="EMBL" id="BMNJ01000002">
    <property type="protein sequence ID" value="GGO96145.1"/>
    <property type="molecule type" value="Genomic_DNA"/>
</dbReference>
<evidence type="ECO:0008006" key="7">
    <source>
        <dbReference type="Google" id="ProtNLM"/>
    </source>
</evidence>
<dbReference type="AlphaFoldDB" id="A0A8H9HBI8"/>
<name>A0A8H9HBI8_9ACTO</name>
<dbReference type="InterPro" id="IPR050194">
    <property type="entry name" value="Glycosyltransferase_grp1"/>
</dbReference>
<dbReference type="Gene3D" id="3.40.50.2000">
    <property type="entry name" value="Glycogen Phosphorylase B"/>
    <property type="match status" value="2"/>
</dbReference>
<reference evidence="5" key="2">
    <citation type="submission" date="2020-09" db="EMBL/GenBank/DDBJ databases">
        <authorList>
            <person name="Sun Q."/>
            <person name="Zhou Y."/>
        </authorList>
    </citation>
    <scope>NUCLEOTIDE SEQUENCE</scope>
    <source>
        <strain evidence="5">CGMCC 4.7372</strain>
    </source>
</reference>
<organism evidence="5 6">
    <name type="scientific">Actinomyces gaoshouyii</name>
    <dbReference type="NCBI Taxonomy" id="1960083"/>
    <lineage>
        <taxon>Bacteria</taxon>
        <taxon>Bacillati</taxon>
        <taxon>Actinomycetota</taxon>
        <taxon>Actinomycetes</taxon>
        <taxon>Actinomycetales</taxon>
        <taxon>Actinomycetaceae</taxon>
        <taxon>Actinomyces</taxon>
    </lineage>
</organism>
<protein>
    <recommendedName>
        <fullName evidence="7">Glycosyltransferase family 1 protein</fullName>
    </recommendedName>
</protein>
<dbReference type="OrthoDB" id="9802525at2"/>
<keyword evidence="6" id="KW-1185">Reference proteome</keyword>
<evidence type="ECO:0000259" key="4">
    <source>
        <dbReference type="Pfam" id="PF13439"/>
    </source>
</evidence>
<feature type="domain" description="Glycosyltransferase subfamily 4-like N-terminal" evidence="4">
    <location>
        <begin position="15"/>
        <end position="179"/>
    </location>
</feature>
<proteinExistence type="predicted"/>
<dbReference type="Pfam" id="PF13439">
    <property type="entry name" value="Glyco_transf_4"/>
    <property type="match status" value="1"/>
</dbReference>
<reference evidence="5" key="1">
    <citation type="journal article" date="2014" name="Int. J. Syst. Evol. Microbiol.">
        <title>Complete genome sequence of Corynebacterium casei LMG S-19264T (=DSM 44701T), isolated from a smear-ripened cheese.</title>
        <authorList>
            <consortium name="US DOE Joint Genome Institute (JGI-PGF)"/>
            <person name="Walter F."/>
            <person name="Albersmeier A."/>
            <person name="Kalinowski J."/>
            <person name="Ruckert C."/>
        </authorList>
    </citation>
    <scope>NUCLEOTIDE SEQUENCE</scope>
    <source>
        <strain evidence="5">CGMCC 4.7372</strain>
    </source>
</reference>
<keyword evidence="1" id="KW-0328">Glycosyltransferase</keyword>
<gene>
    <name evidence="5" type="ORF">GCM10011612_05650</name>
</gene>
<dbReference type="Proteomes" id="UP000614239">
    <property type="component" value="Unassembled WGS sequence"/>
</dbReference>
<evidence type="ECO:0000313" key="5">
    <source>
        <dbReference type="EMBL" id="GGO96145.1"/>
    </source>
</evidence>
<dbReference type="InterPro" id="IPR028098">
    <property type="entry name" value="Glyco_trans_4-like_N"/>
</dbReference>
<dbReference type="Pfam" id="PF00534">
    <property type="entry name" value="Glycos_transf_1"/>
    <property type="match status" value="1"/>
</dbReference>
<feature type="domain" description="Glycosyl transferase family 1" evidence="3">
    <location>
        <begin position="192"/>
        <end position="335"/>
    </location>
</feature>
<evidence type="ECO:0000313" key="6">
    <source>
        <dbReference type="Proteomes" id="UP000614239"/>
    </source>
</evidence>